<evidence type="ECO:0000313" key="1">
    <source>
        <dbReference type="EMBL" id="TYZ24033.1"/>
    </source>
</evidence>
<dbReference type="Gene3D" id="1.10.260.40">
    <property type="entry name" value="lambda repressor-like DNA-binding domains"/>
    <property type="match status" value="1"/>
</dbReference>
<proteinExistence type="predicted"/>
<dbReference type="EMBL" id="VTOY01000002">
    <property type="protein sequence ID" value="TYZ24033.1"/>
    <property type="molecule type" value="Genomic_DNA"/>
</dbReference>
<dbReference type="InterPro" id="IPR010982">
    <property type="entry name" value="Lambda_DNA-bd_dom_sf"/>
</dbReference>
<accession>A0A5D6W6Y6</accession>
<name>A0A5D6W6Y6_9FIRM</name>
<dbReference type="InterPro" id="IPR001387">
    <property type="entry name" value="Cro/C1-type_HTH"/>
</dbReference>
<dbReference type="AlphaFoldDB" id="A0A5D6W6Y6"/>
<dbReference type="RefSeq" id="WP_149170947.1">
    <property type="nucleotide sequence ID" value="NZ_VTOY01000002.1"/>
</dbReference>
<comment type="caution">
    <text evidence="1">The sequence shown here is derived from an EMBL/GenBank/DDBJ whole genome shotgun (WGS) entry which is preliminary data.</text>
</comment>
<dbReference type="OrthoDB" id="1667026at2"/>
<dbReference type="CDD" id="cd00093">
    <property type="entry name" value="HTH_XRE"/>
    <property type="match status" value="1"/>
</dbReference>
<organism evidence="1 2">
    <name type="scientific">Selenomonas ruminis</name>
    <dbReference type="NCBI Taxonomy" id="2593411"/>
    <lineage>
        <taxon>Bacteria</taxon>
        <taxon>Bacillati</taxon>
        <taxon>Bacillota</taxon>
        <taxon>Negativicutes</taxon>
        <taxon>Selenomonadales</taxon>
        <taxon>Selenomonadaceae</taxon>
        <taxon>Selenomonas</taxon>
    </lineage>
</organism>
<reference evidence="1 2" key="1">
    <citation type="submission" date="2019-08" db="EMBL/GenBank/DDBJ databases">
        <title>Selenomonas sp. mPRGC5 and Selenomonas sp. mPRGC8 isolated from ruminal fluid of dairy goat (Capra hircus).</title>
        <authorList>
            <person name="Poothong S."/>
            <person name="Nuengjamnong C."/>
            <person name="Tanasupawat S."/>
        </authorList>
    </citation>
    <scope>NUCLEOTIDE SEQUENCE [LARGE SCALE GENOMIC DNA]</scope>
    <source>
        <strain evidence="2">mPRGC5</strain>
    </source>
</reference>
<sequence length="61" mass="6992">MSIRSFRDISRVRTARLDQGLTCRQLALKCGIKPSTLMEFECGYRPICANTYRLLLNALNL</sequence>
<dbReference type="SUPFAM" id="SSF47413">
    <property type="entry name" value="lambda repressor-like DNA-binding domains"/>
    <property type="match status" value="1"/>
</dbReference>
<evidence type="ECO:0000313" key="2">
    <source>
        <dbReference type="Proteomes" id="UP000323646"/>
    </source>
</evidence>
<protein>
    <submittedName>
        <fullName evidence="1">Helix-turn-helix transcriptional regulator</fullName>
    </submittedName>
</protein>
<keyword evidence="2" id="KW-1185">Reference proteome</keyword>
<dbReference type="Proteomes" id="UP000323646">
    <property type="component" value="Unassembled WGS sequence"/>
</dbReference>
<gene>
    <name evidence="1" type="ORF">FZ040_04755</name>
</gene>
<dbReference type="GO" id="GO:0003677">
    <property type="term" value="F:DNA binding"/>
    <property type="evidence" value="ECO:0007669"/>
    <property type="project" value="InterPro"/>
</dbReference>